<feature type="region of interest" description="Disordered" evidence="1">
    <location>
        <begin position="1"/>
        <end position="33"/>
    </location>
</feature>
<dbReference type="OrthoDB" id="2380397at2759"/>
<gene>
    <name evidence="2" type="ORF">AFUS01_LOCUS25794</name>
</gene>
<evidence type="ECO:0000313" key="2">
    <source>
        <dbReference type="EMBL" id="CAG7815092.1"/>
    </source>
</evidence>
<sequence length="91" mass="9992">MNLNKSDKGASSSHFLKSKKNLKQETERSKKSVVAGTALDNHVILNEIFGYLSPPDLKSLPEVEVEIRKGSIDPEVQKRSSSIAAVWVDGL</sequence>
<evidence type="ECO:0000313" key="3">
    <source>
        <dbReference type="Proteomes" id="UP000708208"/>
    </source>
</evidence>
<keyword evidence="3" id="KW-1185">Reference proteome</keyword>
<name>A0A8J2KET2_9HEXA</name>
<proteinExistence type="predicted"/>
<dbReference type="EMBL" id="CAJVCH010335487">
    <property type="protein sequence ID" value="CAG7815092.1"/>
    <property type="molecule type" value="Genomic_DNA"/>
</dbReference>
<evidence type="ECO:0000256" key="1">
    <source>
        <dbReference type="SAM" id="MobiDB-lite"/>
    </source>
</evidence>
<dbReference type="AlphaFoldDB" id="A0A8J2KET2"/>
<dbReference type="Proteomes" id="UP000708208">
    <property type="component" value="Unassembled WGS sequence"/>
</dbReference>
<reference evidence="2" key="1">
    <citation type="submission" date="2021-06" db="EMBL/GenBank/DDBJ databases">
        <authorList>
            <person name="Hodson N. C."/>
            <person name="Mongue J. A."/>
            <person name="Jaron S. K."/>
        </authorList>
    </citation>
    <scope>NUCLEOTIDE SEQUENCE</scope>
</reference>
<organism evidence="2 3">
    <name type="scientific">Allacma fusca</name>
    <dbReference type="NCBI Taxonomy" id="39272"/>
    <lineage>
        <taxon>Eukaryota</taxon>
        <taxon>Metazoa</taxon>
        <taxon>Ecdysozoa</taxon>
        <taxon>Arthropoda</taxon>
        <taxon>Hexapoda</taxon>
        <taxon>Collembola</taxon>
        <taxon>Symphypleona</taxon>
        <taxon>Sminthuridae</taxon>
        <taxon>Allacma</taxon>
    </lineage>
</organism>
<accession>A0A8J2KET2</accession>
<comment type="caution">
    <text evidence="2">The sequence shown here is derived from an EMBL/GenBank/DDBJ whole genome shotgun (WGS) entry which is preliminary data.</text>
</comment>
<protein>
    <submittedName>
        <fullName evidence="2">Uncharacterized protein</fullName>
    </submittedName>
</protein>